<dbReference type="RefSeq" id="WP_200279039.1">
    <property type="nucleotide sequence ID" value="NZ_JAENII010000007.1"/>
</dbReference>
<evidence type="ECO:0000313" key="3">
    <source>
        <dbReference type="Proteomes" id="UP000658278"/>
    </source>
</evidence>
<accession>A0A934RD42</accession>
<evidence type="ECO:0000313" key="2">
    <source>
        <dbReference type="EMBL" id="MBK1827518.1"/>
    </source>
</evidence>
<sequence length="284" mass="31705">MSSELPRTLPELYSHINKLLPKEIDFGEAKLHVDESSVSTYRKEEYWRMFHSSFLVKVREYMAPDVVVDVGANVGFMTLRFARAFPDSTVIAVEPNPHLIGVIQRNCEENGLGNVKVVNAAVGDVVEDAVELQVNLAMSVDSRVKGLTGNFETVSVPQTTVDQILEDEGVTSGSVFVKVDTQGYEDKVLAGCRSLMGGDFNPLLLIEYAPWWIEQAGGDPDAFLEDLVGRYRVCENLDIDGYYTKPFDELLSRPIASADARAFAAYTRKLSRNRRGWCDLLITR</sequence>
<dbReference type="EMBL" id="JAENII010000007">
    <property type="protein sequence ID" value="MBK1827518.1"/>
    <property type="molecule type" value="Genomic_DNA"/>
</dbReference>
<proteinExistence type="predicted"/>
<dbReference type="InterPro" id="IPR052514">
    <property type="entry name" value="SAM-dependent_MTase"/>
</dbReference>
<comment type="caution">
    <text evidence="2">The sequence shown here is derived from an EMBL/GenBank/DDBJ whole genome shotgun (WGS) entry which is preliminary data.</text>
</comment>
<dbReference type="Proteomes" id="UP000658278">
    <property type="component" value="Unassembled WGS sequence"/>
</dbReference>
<dbReference type="PANTHER" id="PTHR34203:SF15">
    <property type="entry name" value="SLL1173 PROTEIN"/>
    <property type="match status" value="1"/>
</dbReference>
<dbReference type="NCBIfam" id="TIGR01444">
    <property type="entry name" value="fkbM_fam"/>
    <property type="match status" value="1"/>
</dbReference>
<dbReference type="AlphaFoldDB" id="A0A934RD42"/>
<protein>
    <submittedName>
        <fullName evidence="2">FkbM family methyltransferase</fullName>
    </submittedName>
</protein>
<dbReference type="GO" id="GO:0032259">
    <property type="term" value="P:methylation"/>
    <property type="evidence" value="ECO:0007669"/>
    <property type="project" value="UniProtKB-KW"/>
</dbReference>
<dbReference type="InterPro" id="IPR006342">
    <property type="entry name" value="FkbM_mtfrase"/>
</dbReference>
<gene>
    <name evidence="2" type="ORF">JIN81_10840</name>
</gene>
<keyword evidence="2" id="KW-0808">Transferase</keyword>
<dbReference type="SUPFAM" id="SSF53335">
    <property type="entry name" value="S-adenosyl-L-methionine-dependent methyltransferases"/>
    <property type="match status" value="1"/>
</dbReference>
<name>A0A934RD42_9BACT</name>
<keyword evidence="3" id="KW-1185">Reference proteome</keyword>
<dbReference type="PANTHER" id="PTHR34203">
    <property type="entry name" value="METHYLTRANSFERASE, FKBM FAMILY PROTEIN"/>
    <property type="match status" value="1"/>
</dbReference>
<reference evidence="2" key="1">
    <citation type="submission" date="2021-01" db="EMBL/GenBank/DDBJ databases">
        <title>Modified the classification status of verrucomicrobia.</title>
        <authorList>
            <person name="Feng X."/>
        </authorList>
    </citation>
    <scope>NUCLEOTIDE SEQUENCE</scope>
    <source>
        <strain evidence="2">KCTC 22201</strain>
    </source>
</reference>
<dbReference type="Gene3D" id="3.40.50.150">
    <property type="entry name" value="Vaccinia Virus protein VP39"/>
    <property type="match status" value="1"/>
</dbReference>
<dbReference type="InterPro" id="IPR029063">
    <property type="entry name" value="SAM-dependent_MTases_sf"/>
</dbReference>
<dbReference type="GO" id="GO:0008168">
    <property type="term" value="F:methyltransferase activity"/>
    <property type="evidence" value="ECO:0007669"/>
    <property type="project" value="UniProtKB-KW"/>
</dbReference>
<feature type="domain" description="Methyltransferase FkbM" evidence="1">
    <location>
        <begin position="69"/>
        <end position="214"/>
    </location>
</feature>
<keyword evidence="2" id="KW-0489">Methyltransferase</keyword>
<evidence type="ECO:0000259" key="1">
    <source>
        <dbReference type="Pfam" id="PF05050"/>
    </source>
</evidence>
<dbReference type="Pfam" id="PF05050">
    <property type="entry name" value="Methyltransf_21"/>
    <property type="match status" value="1"/>
</dbReference>
<organism evidence="2 3">
    <name type="scientific">Haloferula rosea</name>
    <dbReference type="NCBI Taxonomy" id="490093"/>
    <lineage>
        <taxon>Bacteria</taxon>
        <taxon>Pseudomonadati</taxon>
        <taxon>Verrucomicrobiota</taxon>
        <taxon>Verrucomicrobiia</taxon>
        <taxon>Verrucomicrobiales</taxon>
        <taxon>Verrucomicrobiaceae</taxon>
        <taxon>Haloferula</taxon>
    </lineage>
</organism>
<dbReference type="CDD" id="cd02440">
    <property type="entry name" value="AdoMet_MTases"/>
    <property type="match status" value="1"/>
</dbReference>